<evidence type="ECO:0000313" key="11">
    <source>
        <dbReference type="EMBL" id="KAF3964182.1"/>
    </source>
</evidence>
<evidence type="ECO:0000259" key="8">
    <source>
        <dbReference type="Pfam" id="PF23247"/>
    </source>
</evidence>
<dbReference type="Gene3D" id="1.10.8.430">
    <property type="entry name" value="Helical domain of apoptotic protease-activating factors"/>
    <property type="match status" value="1"/>
</dbReference>
<dbReference type="SMART" id="SM00369">
    <property type="entry name" value="LRR_TYP"/>
    <property type="match status" value="2"/>
</dbReference>
<keyword evidence="3" id="KW-0677">Repeat</keyword>
<feature type="domain" description="Disease resistance R13L4/SHOC-2-like LRR" evidence="10">
    <location>
        <begin position="391"/>
        <end position="573"/>
    </location>
</feature>
<dbReference type="SUPFAM" id="SSF52540">
    <property type="entry name" value="P-loop containing nucleoside triphosphate hydrolases"/>
    <property type="match status" value="1"/>
</dbReference>
<evidence type="ECO:0000256" key="5">
    <source>
        <dbReference type="ARBA" id="ARBA00022821"/>
    </source>
</evidence>
<evidence type="ECO:0000259" key="10">
    <source>
        <dbReference type="Pfam" id="PF23598"/>
    </source>
</evidence>
<feature type="domain" description="Disease resistance protein At4g27190-like leucine-rich repeats" evidence="8">
    <location>
        <begin position="670"/>
        <end position="783"/>
    </location>
</feature>
<dbReference type="InterPro" id="IPR055414">
    <property type="entry name" value="LRR_R13L4/SHOC2-like"/>
</dbReference>
<feature type="domain" description="NB-ARC" evidence="7">
    <location>
        <begin position="45"/>
        <end position="171"/>
    </location>
</feature>
<evidence type="ECO:0000256" key="3">
    <source>
        <dbReference type="ARBA" id="ARBA00022737"/>
    </source>
</evidence>
<evidence type="ECO:0008006" key="13">
    <source>
        <dbReference type="Google" id="ProtNLM"/>
    </source>
</evidence>
<feature type="domain" description="Disease resistance protein winged helix" evidence="9">
    <location>
        <begin position="260"/>
        <end position="325"/>
    </location>
</feature>
<sequence>MSVTMLPSGKDEIEIAPTDGQLLLEVSTYSNRSIERTLLRILRCMNDVTARRIGFHGSGGIGKTGVLKALISNPKIKDLFDVIFWVTVSRNWSTRKVQDEVLRQLSLSSEDFETDFEIAERLLQVLKSQRFLLILDDVWEPIDLNVVGIPDPASKKGSRMILSTRFPDEQLGGIIESPNIQQFARAIVQKCHGFPLLIIVTGRALAKENDALAWMHASKEFSQCSAHGIYGYEALIQKLKFSYNRLEGPDVKICFLYCALFPEDQEISIDELVYYCIQEGLVAGNRPDSYKRGRGIADILVAASLLQSVQAGLSIKMHHLIRDLASRILSLEVEGCQFLCGSYSKMTQLSHMGNRLPILEYHRFLSRAGAGLIELPLKEEWEEAKMIFFMDNELTSLPERPNCPRLLALFLQRNHNLRVIPTSFFDLMPSLTILNLSKTRIKFLPKSICKLTILEVLILRDCERMVQLPSEVGSLRRLVVLDLQGTKLNTLSNEISELASLRHLKVSFYGSVNQMEYVNLPRELLSHVVIGNLSELETLSIDVYPGDMRWNKIVESVIDEVSNLTNLTTFCCYFPEVKFLERFLRKCATWKIGGLTESKFVVGHDVKRFVSQNVDNLELDYVQWGQCLSLSEFGLINFNGLRLCVVRECPEIQEIIADAELSDSVFLILEHLTINSLPDLRKICKEMMPRGSFAKLRVLTLYTCPNLEFVFASSMVQCFSNFEELIVEDCSAIKKIVDSDSGILPSLKRLKLHYLPNFVNIMKGAWPPLENISFYDCPMLKKLGIDSNLIQTIKEIKAIKIGGKN</sequence>
<dbReference type="InterPro" id="IPR050905">
    <property type="entry name" value="Plant_NBS-LRR"/>
</dbReference>
<dbReference type="Pfam" id="PF23247">
    <property type="entry name" value="LRR_RPS2"/>
    <property type="match status" value="1"/>
</dbReference>
<gene>
    <name evidence="11" type="ORF">CMV_011500</name>
</gene>
<dbReference type="Gene3D" id="3.40.50.300">
    <property type="entry name" value="P-loop containing nucleotide triphosphate hydrolases"/>
    <property type="match status" value="1"/>
</dbReference>
<dbReference type="AlphaFoldDB" id="A0A8J4VP40"/>
<evidence type="ECO:0000256" key="6">
    <source>
        <dbReference type="ARBA" id="ARBA00022840"/>
    </source>
</evidence>
<dbReference type="PRINTS" id="PR00364">
    <property type="entry name" value="DISEASERSIST"/>
</dbReference>
<organism evidence="11 12">
    <name type="scientific">Castanea mollissima</name>
    <name type="common">Chinese chestnut</name>
    <dbReference type="NCBI Taxonomy" id="60419"/>
    <lineage>
        <taxon>Eukaryota</taxon>
        <taxon>Viridiplantae</taxon>
        <taxon>Streptophyta</taxon>
        <taxon>Embryophyta</taxon>
        <taxon>Tracheophyta</taxon>
        <taxon>Spermatophyta</taxon>
        <taxon>Magnoliopsida</taxon>
        <taxon>eudicotyledons</taxon>
        <taxon>Gunneridae</taxon>
        <taxon>Pentapetalae</taxon>
        <taxon>rosids</taxon>
        <taxon>fabids</taxon>
        <taxon>Fagales</taxon>
        <taxon>Fagaceae</taxon>
        <taxon>Castanea</taxon>
    </lineage>
</organism>
<evidence type="ECO:0000256" key="2">
    <source>
        <dbReference type="ARBA" id="ARBA00022614"/>
    </source>
</evidence>
<keyword evidence="2" id="KW-0433">Leucine-rich repeat</keyword>
<dbReference type="Gene3D" id="3.80.10.10">
    <property type="entry name" value="Ribonuclease Inhibitor"/>
    <property type="match status" value="2"/>
</dbReference>
<evidence type="ECO:0000313" key="12">
    <source>
        <dbReference type="Proteomes" id="UP000737018"/>
    </source>
</evidence>
<evidence type="ECO:0000256" key="4">
    <source>
        <dbReference type="ARBA" id="ARBA00022741"/>
    </source>
</evidence>
<dbReference type="InterPro" id="IPR058922">
    <property type="entry name" value="WHD_DRP"/>
</dbReference>
<dbReference type="InterPro" id="IPR003591">
    <property type="entry name" value="Leu-rich_rpt_typical-subtyp"/>
</dbReference>
<keyword evidence="5" id="KW-0611">Plant defense</keyword>
<evidence type="ECO:0000256" key="1">
    <source>
        <dbReference type="ARBA" id="ARBA00008894"/>
    </source>
</evidence>
<dbReference type="InterPro" id="IPR036388">
    <property type="entry name" value="WH-like_DNA-bd_sf"/>
</dbReference>
<dbReference type="GO" id="GO:0005524">
    <property type="term" value="F:ATP binding"/>
    <property type="evidence" value="ECO:0007669"/>
    <property type="project" value="UniProtKB-KW"/>
</dbReference>
<keyword evidence="12" id="KW-1185">Reference proteome</keyword>
<dbReference type="PANTHER" id="PTHR33463">
    <property type="entry name" value="NB-ARC DOMAIN-CONTAINING PROTEIN-RELATED"/>
    <property type="match status" value="1"/>
</dbReference>
<keyword evidence="6" id="KW-0067">ATP-binding</keyword>
<protein>
    <recommendedName>
        <fullName evidence="13">NB-ARC domain-containing protein</fullName>
    </recommendedName>
</protein>
<evidence type="ECO:0000259" key="7">
    <source>
        <dbReference type="Pfam" id="PF00931"/>
    </source>
</evidence>
<dbReference type="Pfam" id="PF23559">
    <property type="entry name" value="WHD_DRP"/>
    <property type="match status" value="1"/>
</dbReference>
<dbReference type="Gene3D" id="1.10.10.10">
    <property type="entry name" value="Winged helix-like DNA-binding domain superfamily/Winged helix DNA-binding domain"/>
    <property type="match status" value="1"/>
</dbReference>
<keyword evidence="4" id="KW-0547">Nucleotide-binding</keyword>
<comment type="caution">
    <text evidence="11">The sequence shown here is derived from an EMBL/GenBank/DDBJ whole genome shotgun (WGS) entry which is preliminary data.</text>
</comment>
<dbReference type="FunFam" id="1.10.10.10:FF:000322">
    <property type="entry name" value="Probable disease resistance protein At1g63360"/>
    <property type="match status" value="1"/>
</dbReference>
<dbReference type="GO" id="GO:0043531">
    <property type="term" value="F:ADP binding"/>
    <property type="evidence" value="ECO:0007669"/>
    <property type="project" value="InterPro"/>
</dbReference>
<dbReference type="EMBL" id="JRKL02001405">
    <property type="protein sequence ID" value="KAF3964182.1"/>
    <property type="molecule type" value="Genomic_DNA"/>
</dbReference>
<reference evidence="11" key="1">
    <citation type="submission" date="2020-03" db="EMBL/GenBank/DDBJ databases">
        <title>Castanea mollissima Vanexum genome sequencing.</title>
        <authorList>
            <person name="Staton M."/>
        </authorList>
    </citation>
    <scope>NUCLEOTIDE SEQUENCE</scope>
    <source>
        <tissue evidence="11">Leaf</tissue>
    </source>
</reference>
<name>A0A8J4VP40_9ROSI</name>
<dbReference type="Proteomes" id="UP000737018">
    <property type="component" value="Unassembled WGS sequence"/>
</dbReference>
<dbReference type="Pfam" id="PF00931">
    <property type="entry name" value="NB-ARC"/>
    <property type="match status" value="1"/>
</dbReference>
<accession>A0A8J4VP40</accession>
<dbReference type="InterPro" id="IPR042197">
    <property type="entry name" value="Apaf_helical"/>
</dbReference>
<dbReference type="FunFam" id="3.40.50.300:FF:001091">
    <property type="entry name" value="Probable disease resistance protein At1g61300"/>
    <property type="match status" value="1"/>
</dbReference>
<dbReference type="InterPro" id="IPR002182">
    <property type="entry name" value="NB-ARC"/>
</dbReference>
<evidence type="ECO:0000259" key="9">
    <source>
        <dbReference type="Pfam" id="PF23559"/>
    </source>
</evidence>
<dbReference type="InterPro" id="IPR057135">
    <property type="entry name" value="At4g27190-like_LRR"/>
</dbReference>
<dbReference type="Pfam" id="PF23598">
    <property type="entry name" value="LRR_14"/>
    <property type="match status" value="1"/>
</dbReference>
<dbReference type="SUPFAM" id="SSF52058">
    <property type="entry name" value="L domain-like"/>
    <property type="match status" value="1"/>
</dbReference>
<dbReference type="InterPro" id="IPR032675">
    <property type="entry name" value="LRR_dom_sf"/>
</dbReference>
<dbReference type="InterPro" id="IPR027417">
    <property type="entry name" value="P-loop_NTPase"/>
</dbReference>
<dbReference type="PANTHER" id="PTHR33463:SF143">
    <property type="entry name" value="NB-ARC DOMAIN-CONTAINING PROTEIN"/>
    <property type="match status" value="1"/>
</dbReference>
<comment type="similarity">
    <text evidence="1">Belongs to the disease resistance NB-LRR family.</text>
</comment>
<dbReference type="GO" id="GO:0006952">
    <property type="term" value="P:defense response"/>
    <property type="evidence" value="ECO:0007669"/>
    <property type="project" value="UniProtKB-KW"/>
</dbReference>
<proteinExistence type="inferred from homology"/>
<dbReference type="OrthoDB" id="1938824at2759"/>